<evidence type="ECO:0000256" key="1">
    <source>
        <dbReference type="SAM" id="MobiDB-lite"/>
    </source>
</evidence>
<dbReference type="KEGG" id="ncs:NCAS_0G02610"/>
<evidence type="ECO:0000313" key="3">
    <source>
        <dbReference type="Proteomes" id="UP000001640"/>
    </source>
</evidence>
<feature type="compositionally biased region" description="Polar residues" evidence="1">
    <location>
        <begin position="443"/>
        <end position="467"/>
    </location>
</feature>
<dbReference type="eggNOG" id="ENOG502QSA8">
    <property type="taxonomic scope" value="Eukaryota"/>
</dbReference>
<feature type="region of interest" description="Disordered" evidence="1">
    <location>
        <begin position="435"/>
        <end position="501"/>
    </location>
</feature>
<evidence type="ECO:0000313" key="2">
    <source>
        <dbReference type="EMBL" id="CCC71148.1"/>
    </source>
</evidence>
<organism evidence="2 3">
    <name type="scientific">Naumovozyma castellii</name>
    <name type="common">Yeast</name>
    <name type="synonym">Saccharomyces castellii</name>
    <dbReference type="NCBI Taxonomy" id="27288"/>
    <lineage>
        <taxon>Eukaryota</taxon>
        <taxon>Fungi</taxon>
        <taxon>Dikarya</taxon>
        <taxon>Ascomycota</taxon>
        <taxon>Saccharomycotina</taxon>
        <taxon>Saccharomycetes</taxon>
        <taxon>Saccharomycetales</taxon>
        <taxon>Saccharomycetaceae</taxon>
        <taxon>Naumovozyma</taxon>
    </lineage>
</organism>
<dbReference type="Proteomes" id="UP000001640">
    <property type="component" value="Chromosome 7"/>
</dbReference>
<evidence type="ECO:0008006" key="4">
    <source>
        <dbReference type="Google" id="ProtNLM"/>
    </source>
</evidence>
<dbReference type="InParanoid" id="G0VIB3"/>
<dbReference type="EMBL" id="HE576758">
    <property type="protein sequence ID" value="CCC71148.1"/>
    <property type="molecule type" value="Genomic_DNA"/>
</dbReference>
<dbReference type="OrthoDB" id="1939598at2759"/>
<sequence>MPDQTNENRKNRSYSDDFVSLFGTDGGSNKPKDKNDNITNVNPSNLRTTFGSLQDHHDMPNNDITPNILLEQLAYVDNFLPSLERDFNNLDSWMMGDDNATTNNGHMNPSQLNAVTSYNNIDSFNLDDQLAAELSAFADESFIFPDEDKPAKDDEDDKKDEEKNEDEKRKSHFLTQRRNNFLTSQYDQSKSRFSSKNKIKNQHNEDNNDNEEQIPTDDHQITSFTPSPQNHDHGGFTNFDVITAPLTEAERTTSNSMLPPQQHVPIMPSPLNNTINNYQTTIQNNQWAPTHQQMPIHQSQSMSSISSTIHSSSTTSANPSNSTISWQPNRHQQQKQTPILSNIQMPDYSNIPTSTLISLLPRVKVPPGAYHSLIRAGFQPDQIDAISAIIAYNEQQKSHAALTNPNNNNNNNLNINDQLRTESGADVLLQLLSNGAPQKEQETSTVSHSTLPLKRNNQGVPLQSVSGNDKPPRSEDEKEGESSNKKAKLQKDKKQKEESLENSIRQLGDLALELQMKIHSLEMENKLLKKMVLESENEGGKEGMDKEDGKIKTND</sequence>
<feature type="compositionally biased region" description="Basic and acidic residues" evidence="1">
    <location>
        <begin position="470"/>
        <end position="499"/>
    </location>
</feature>
<gene>
    <name evidence="2" type="primary">NCAS0G02610</name>
    <name evidence="2" type="ordered locus">NCAS_0G02610</name>
</gene>
<name>G0VIB3_NAUCA</name>
<reference evidence="2 3" key="1">
    <citation type="journal article" date="2011" name="Proc. Natl. Acad. Sci. U.S.A.">
        <title>Evolutionary erosion of yeast sex chromosomes by mating-type switching accidents.</title>
        <authorList>
            <person name="Gordon J.L."/>
            <person name="Armisen D."/>
            <person name="Proux-Wera E."/>
            <person name="Oheigeartaigh S.S."/>
            <person name="Byrne K.P."/>
            <person name="Wolfe K.H."/>
        </authorList>
    </citation>
    <scope>NUCLEOTIDE SEQUENCE [LARGE SCALE GENOMIC DNA]</scope>
    <source>
        <strain evidence="3">ATCC 76901 / BCRC 22586 / CBS 4309 / NBRC 1992 / NRRL Y-12630</strain>
    </source>
</reference>
<dbReference type="HOGENOM" id="CLU_022093_0_0_1"/>
<feature type="region of interest" description="Disordered" evidence="1">
    <location>
        <begin position="535"/>
        <end position="555"/>
    </location>
</feature>
<protein>
    <recommendedName>
        <fullName evidence="4">BZIP domain-containing protein</fullName>
    </recommendedName>
</protein>
<feature type="compositionally biased region" description="Low complexity" evidence="1">
    <location>
        <begin position="298"/>
        <end position="325"/>
    </location>
</feature>
<accession>G0VIB3</accession>
<feature type="compositionally biased region" description="Polar residues" evidence="1">
    <location>
        <begin position="173"/>
        <end position="192"/>
    </location>
</feature>
<dbReference type="AlphaFoldDB" id="G0VIB3"/>
<feature type="compositionally biased region" description="Basic and acidic residues" evidence="1">
    <location>
        <begin position="1"/>
        <end position="15"/>
    </location>
</feature>
<feature type="region of interest" description="Disordered" evidence="1">
    <location>
        <begin position="1"/>
        <end position="43"/>
    </location>
</feature>
<dbReference type="OMA" id="SSNTMIM"/>
<keyword evidence="3" id="KW-1185">Reference proteome</keyword>
<feature type="compositionally biased region" description="Basic and acidic residues" evidence="1">
    <location>
        <begin position="160"/>
        <end position="169"/>
    </location>
</feature>
<dbReference type="GeneID" id="96904813"/>
<feature type="region of interest" description="Disordered" evidence="1">
    <location>
        <begin position="298"/>
        <end position="331"/>
    </location>
</feature>
<reference key="2">
    <citation type="submission" date="2011-08" db="EMBL/GenBank/DDBJ databases">
        <title>Genome sequence of Naumovozyma castellii.</title>
        <authorList>
            <person name="Gordon J.L."/>
            <person name="Armisen D."/>
            <person name="Proux-Wera E."/>
            <person name="OhEigeartaigh S.S."/>
            <person name="Byrne K.P."/>
            <person name="Wolfe K.H."/>
        </authorList>
    </citation>
    <scope>NUCLEOTIDE SEQUENCE</scope>
    <source>
        <strain>Type strain:CBS 4309</strain>
    </source>
</reference>
<feature type="region of interest" description="Disordered" evidence="1">
    <location>
        <begin position="141"/>
        <end position="233"/>
    </location>
</feature>
<dbReference type="FunCoup" id="G0VIB3">
    <property type="interactions" value="646"/>
</dbReference>
<dbReference type="STRING" id="1064592.G0VIB3"/>
<proteinExistence type="predicted"/>
<dbReference type="RefSeq" id="XP_003677500.1">
    <property type="nucleotide sequence ID" value="XM_003677452.1"/>
</dbReference>